<reference evidence="5 6" key="1">
    <citation type="submission" date="2021-12" db="EMBL/GenBank/DDBJ databases">
        <title>Discovery of the Pendulisporaceae a myxobacterial family with distinct sporulation behavior and unique specialized metabolism.</title>
        <authorList>
            <person name="Garcia R."/>
            <person name="Popoff A."/>
            <person name="Bader C.D."/>
            <person name="Loehr J."/>
            <person name="Walesch S."/>
            <person name="Walt C."/>
            <person name="Boldt J."/>
            <person name="Bunk B."/>
            <person name="Haeckl F.J.F.P.J."/>
            <person name="Gunesch A.P."/>
            <person name="Birkelbach J."/>
            <person name="Nuebel U."/>
            <person name="Pietschmann T."/>
            <person name="Bach T."/>
            <person name="Mueller R."/>
        </authorList>
    </citation>
    <scope>NUCLEOTIDE SEQUENCE [LARGE SCALE GENOMIC DNA]</scope>
    <source>
        <strain evidence="5 6">MSr11954</strain>
    </source>
</reference>
<evidence type="ECO:0000313" key="5">
    <source>
        <dbReference type="EMBL" id="WXB18948.1"/>
    </source>
</evidence>
<dbReference type="InterPro" id="IPR052700">
    <property type="entry name" value="Carb_kinase_PfkB-like"/>
</dbReference>
<comment type="similarity">
    <text evidence="1">Belongs to the carbohydrate kinase PfkB family.</text>
</comment>
<dbReference type="RefSeq" id="WP_394828574.1">
    <property type="nucleotide sequence ID" value="NZ_CP089984.1"/>
</dbReference>
<proteinExistence type="inferred from homology"/>
<sequence>MGLTIRPKTECRFDLVALGEVMLRLDPGEGRIHTTRTFRAWEGGGEYNVARGLRRCFRLDTAIVTALVDNPVGRLVEDLMLQGGVDLSHVRWVPYDGVGRSVRNGLNFTERGFGLRGGVGCSDRGNTAVSQLGPGDVDWDRIFGREGARWFHTGGIFAALSESCAALAEEAMIAAHRHGVIVSYDLNYRDSLWKGIGGRERAQKVNRALARYVDVMIGNEEDFTAALGFEVDHVDERYSTLEVASFERMIAKVSAVYPNFSVVATTLRQAKSASRNDWSAVCFSDGRLHVAPQRAELEIYDRIGGGDSFASGMIYGFLHGKGPQWAVECGAAHGALAMSTPGDTSMATLAEVEKAMKGLGTRVER</sequence>
<dbReference type="PANTHER" id="PTHR43320">
    <property type="entry name" value="SUGAR KINASE"/>
    <property type="match status" value="1"/>
</dbReference>
<accession>A0ABZ2M8V1</accession>
<evidence type="ECO:0000313" key="6">
    <source>
        <dbReference type="Proteomes" id="UP001370348"/>
    </source>
</evidence>
<dbReference type="PANTHER" id="PTHR43320:SF2">
    <property type="entry name" value="2-DEHYDRO-3-DEOXYGLUCONOKINASE_2-DEHYDRO-3-DEOXYGALACTONOKINASE"/>
    <property type="match status" value="1"/>
</dbReference>
<keyword evidence="3 5" id="KW-0418">Kinase</keyword>
<evidence type="ECO:0000256" key="2">
    <source>
        <dbReference type="ARBA" id="ARBA00022679"/>
    </source>
</evidence>
<dbReference type="Pfam" id="PF00294">
    <property type="entry name" value="PfkB"/>
    <property type="match status" value="1"/>
</dbReference>
<organism evidence="5 6">
    <name type="scientific">Pendulispora albinea</name>
    <dbReference type="NCBI Taxonomy" id="2741071"/>
    <lineage>
        <taxon>Bacteria</taxon>
        <taxon>Pseudomonadati</taxon>
        <taxon>Myxococcota</taxon>
        <taxon>Myxococcia</taxon>
        <taxon>Myxococcales</taxon>
        <taxon>Sorangiineae</taxon>
        <taxon>Pendulisporaceae</taxon>
        <taxon>Pendulispora</taxon>
    </lineage>
</organism>
<evidence type="ECO:0000256" key="3">
    <source>
        <dbReference type="ARBA" id="ARBA00022777"/>
    </source>
</evidence>
<feature type="domain" description="Carbohydrate kinase PfkB" evidence="4">
    <location>
        <begin position="151"/>
        <end position="345"/>
    </location>
</feature>
<evidence type="ECO:0000259" key="4">
    <source>
        <dbReference type="Pfam" id="PF00294"/>
    </source>
</evidence>
<gene>
    <name evidence="5" type="ORF">LZC94_17135</name>
</gene>
<evidence type="ECO:0000256" key="1">
    <source>
        <dbReference type="ARBA" id="ARBA00010688"/>
    </source>
</evidence>
<protein>
    <submittedName>
        <fullName evidence="5">Sugar kinase</fullName>
    </submittedName>
</protein>
<dbReference type="GO" id="GO:0016301">
    <property type="term" value="F:kinase activity"/>
    <property type="evidence" value="ECO:0007669"/>
    <property type="project" value="UniProtKB-KW"/>
</dbReference>
<dbReference type="Proteomes" id="UP001370348">
    <property type="component" value="Chromosome"/>
</dbReference>
<keyword evidence="2" id="KW-0808">Transferase</keyword>
<dbReference type="Gene3D" id="3.40.1190.20">
    <property type="match status" value="1"/>
</dbReference>
<name>A0ABZ2M8V1_9BACT</name>
<dbReference type="EMBL" id="CP089984">
    <property type="protein sequence ID" value="WXB18948.1"/>
    <property type="molecule type" value="Genomic_DNA"/>
</dbReference>
<keyword evidence="6" id="KW-1185">Reference proteome</keyword>
<dbReference type="InterPro" id="IPR029056">
    <property type="entry name" value="Ribokinase-like"/>
</dbReference>
<dbReference type="InterPro" id="IPR011611">
    <property type="entry name" value="PfkB_dom"/>
</dbReference>
<dbReference type="CDD" id="cd01166">
    <property type="entry name" value="KdgK"/>
    <property type="match status" value="1"/>
</dbReference>
<dbReference type="SUPFAM" id="SSF53613">
    <property type="entry name" value="Ribokinase-like"/>
    <property type="match status" value="1"/>
</dbReference>